<protein>
    <submittedName>
        <fullName evidence="6">AraC-like DNA-binding protein</fullName>
    </submittedName>
</protein>
<dbReference type="SMART" id="SM00342">
    <property type="entry name" value="HTH_ARAC"/>
    <property type="match status" value="1"/>
</dbReference>
<name>A0ABT2ES96_9BACT</name>
<dbReference type="SUPFAM" id="SSF51215">
    <property type="entry name" value="Regulatory protein AraC"/>
    <property type="match status" value="1"/>
</dbReference>
<sequence>MKVGAKLQLTPFPDAGPLSEWAWVWDNTEIRFISAWDHEFPLGWQFPPQKLPHSLMVFVWEGTARWTIGGENFVAGSGNLIFVPEGVRHSASSVGANPFCATFVHFTARFLGVQCVLDLLGFPPKVDGDENFARAAFELSRLFHLKPQGWKLRGTALVTDILLRCVQEQPQRFRPTASPKDAKAIKLLCPAFQLFASTDGKVTVSDLAKAAMCSPTHLRRLFQKAIGMSPKEWLLERRLQKAAQLLQTTDKTVQQIADICGFESLSHFTRYFKAKFGSTPSQYRSMVAKL</sequence>
<evidence type="ECO:0000256" key="3">
    <source>
        <dbReference type="ARBA" id="ARBA00023159"/>
    </source>
</evidence>
<dbReference type="RefSeq" id="WP_259100936.1">
    <property type="nucleotide sequence ID" value="NZ_CP130454.1"/>
</dbReference>
<dbReference type="Proteomes" id="UP001204798">
    <property type="component" value="Unassembled WGS sequence"/>
</dbReference>
<organism evidence="6 7">
    <name type="scientific">Candidatus Fervidibacter sacchari</name>
    <dbReference type="NCBI Taxonomy" id="1448929"/>
    <lineage>
        <taxon>Bacteria</taxon>
        <taxon>Candidatus Fervidibacterota</taxon>
        <taxon>Candidatus Fervidibacter</taxon>
    </lineage>
</organism>
<comment type="caution">
    <text evidence="6">The sequence shown here is derived from an EMBL/GenBank/DDBJ whole genome shotgun (WGS) entry which is preliminary data.</text>
</comment>
<reference evidence="6 7" key="1">
    <citation type="submission" date="2022-08" db="EMBL/GenBank/DDBJ databases">
        <title>Bacterial and archaeal communities from various locations to study Microbial Dark Matter (Phase II).</title>
        <authorList>
            <person name="Stepanauskas R."/>
        </authorList>
    </citation>
    <scope>NUCLEOTIDE SEQUENCE [LARGE SCALE GENOMIC DNA]</scope>
    <source>
        <strain evidence="6 7">PD1</strain>
    </source>
</reference>
<feature type="domain" description="HTH araC/xylS-type" evidence="5">
    <location>
        <begin position="201"/>
        <end position="286"/>
    </location>
</feature>
<evidence type="ECO:0000313" key="7">
    <source>
        <dbReference type="Proteomes" id="UP001204798"/>
    </source>
</evidence>
<evidence type="ECO:0000259" key="5">
    <source>
        <dbReference type="PROSITE" id="PS01124"/>
    </source>
</evidence>
<dbReference type="PROSITE" id="PS00041">
    <property type="entry name" value="HTH_ARAC_FAMILY_1"/>
    <property type="match status" value="1"/>
</dbReference>
<dbReference type="InterPro" id="IPR014710">
    <property type="entry name" value="RmlC-like_jellyroll"/>
</dbReference>
<dbReference type="PANTHER" id="PTHR46796">
    <property type="entry name" value="HTH-TYPE TRANSCRIPTIONAL ACTIVATOR RHAS-RELATED"/>
    <property type="match status" value="1"/>
</dbReference>
<dbReference type="PROSITE" id="PS01124">
    <property type="entry name" value="HTH_ARAC_FAMILY_2"/>
    <property type="match status" value="1"/>
</dbReference>
<dbReference type="InterPro" id="IPR003313">
    <property type="entry name" value="AraC-bd"/>
</dbReference>
<dbReference type="Pfam" id="PF02311">
    <property type="entry name" value="AraC_binding"/>
    <property type="match status" value="1"/>
</dbReference>
<dbReference type="EMBL" id="JANUCP010000007">
    <property type="protein sequence ID" value="MCS3920787.1"/>
    <property type="molecule type" value="Genomic_DNA"/>
</dbReference>
<dbReference type="Pfam" id="PF12833">
    <property type="entry name" value="HTH_18"/>
    <property type="match status" value="1"/>
</dbReference>
<dbReference type="Gene3D" id="1.10.10.60">
    <property type="entry name" value="Homeodomain-like"/>
    <property type="match status" value="2"/>
</dbReference>
<dbReference type="InterPro" id="IPR050204">
    <property type="entry name" value="AraC_XylS_family_regulators"/>
</dbReference>
<evidence type="ECO:0000313" key="6">
    <source>
        <dbReference type="EMBL" id="MCS3920787.1"/>
    </source>
</evidence>
<keyword evidence="4" id="KW-0804">Transcription</keyword>
<gene>
    <name evidence="6" type="ORF">M2350_003224</name>
</gene>
<dbReference type="PRINTS" id="PR00032">
    <property type="entry name" value="HTHARAC"/>
</dbReference>
<dbReference type="SUPFAM" id="SSF46689">
    <property type="entry name" value="Homeodomain-like"/>
    <property type="match status" value="2"/>
</dbReference>
<keyword evidence="1" id="KW-0805">Transcription regulation</keyword>
<dbReference type="InterPro" id="IPR018060">
    <property type="entry name" value="HTH_AraC"/>
</dbReference>
<keyword evidence="2" id="KW-0238">DNA-binding</keyword>
<proteinExistence type="predicted"/>
<dbReference type="Gene3D" id="2.60.120.10">
    <property type="entry name" value="Jelly Rolls"/>
    <property type="match status" value="1"/>
</dbReference>
<evidence type="ECO:0000256" key="4">
    <source>
        <dbReference type="ARBA" id="ARBA00023163"/>
    </source>
</evidence>
<dbReference type="InterPro" id="IPR009057">
    <property type="entry name" value="Homeodomain-like_sf"/>
</dbReference>
<keyword evidence="3" id="KW-0010">Activator</keyword>
<evidence type="ECO:0000256" key="2">
    <source>
        <dbReference type="ARBA" id="ARBA00023125"/>
    </source>
</evidence>
<keyword evidence="7" id="KW-1185">Reference proteome</keyword>
<dbReference type="InterPro" id="IPR037923">
    <property type="entry name" value="HTH-like"/>
</dbReference>
<dbReference type="InterPro" id="IPR020449">
    <property type="entry name" value="Tscrpt_reg_AraC-type_HTH"/>
</dbReference>
<evidence type="ECO:0000256" key="1">
    <source>
        <dbReference type="ARBA" id="ARBA00023015"/>
    </source>
</evidence>
<dbReference type="InterPro" id="IPR018062">
    <property type="entry name" value="HTH_AraC-typ_CS"/>
</dbReference>
<accession>A0ABT2ES96</accession>